<dbReference type="Proteomes" id="UP001500886">
    <property type="component" value="Unassembled WGS sequence"/>
</dbReference>
<reference evidence="3 4" key="1">
    <citation type="journal article" date="2019" name="Int. J. Syst. Evol. Microbiol.">
        <title>The Global Catalogue of Microorganisms (GCM) 10K type strain sequencing project: providing services to taxonomists for standard genome sequencing and annotation.</title>
        <authorList>
            <consortium name="The Broad Institute Genomics Platform"/>
            <consortium name="The Broad Institute Genome Sequencing Center for Infectious Disease"/>
            <person name="Wu L."/>
            <person name="Ma J."/>
        </authorList>
    </citation>
    <scope>NUCLEOTIDE SEQUENCE [LARGE SCALE GENOMIC DNA]</scope>
    <source>
        <strain evidence="3 4">JCM 4542</strain>
    </source>
</reference>
<protein>
    <recommendedName>
        <fullName evidence="5">Secreted protein</fullName>
    </recommendedName>
</protein>
<feature type="region of interest" description="Disordered" evidence="1">
    <location>
        <begin position="38"/>
        <end position="90"/>
    </location>
</feature>
<evidence type="ECO:0000313" key="3">
    <source>
        <dbReference type="EMBL" id="GAA2723055.1"/>
    </source>
</evidence>
<feature type="chain" id="PRO_5046884476" description="Secreted protein" evidence="2">
    <location>
        <begin position="25"/>
        <end position="119"/>
    </location>
</feature>
<accession>A0ABN3U1S2</accession>
<organism evidence="3 4">
    <name type="scientific">Streptomyces luteosporeus</name>
    <dbReference type="NCBI Taxonomy" id="173856"/>
    <lineage>
        <taxon>Bacteria</taxon>
        <taxon>Bacillati</taxon>
        <taxon>Actinomycetota</taxon>
        <taxon>Actinomycetes</taxon>
        <taxon>Kitasatosporales</taxon>
        <taxon>Streptomycetaceae</taxon>
        <taxon>Streptomyces</taxon>
    </lineage>
</organism>
<evidence type="ECO:0008006" key="5">
    <source>
        <dbReference type="Google" id="ProtNLM"/>
    </source>
</evidence>
<evidence type="ECO:0000256" key="1">
    <source>
        <dbReference type="SAM" id="MobiDB-lite"/>
    </source>
</evidence>
<keyword evidence="4" id="KW-1185">Reference proteome</keyword>
<keyword evidence="2" id="KW-0732">Signal</keyword>
<evidence type="ECO:0000313" key="4">
    <source>
        <dbReference type="Proteomes" id="UP001500886"/>
    </source>
</evidence>
<proteinExistence type="predicted"/>
<comment type="caution">
    <text evidence="3">The sequence shown here is derived from an EMBL/GenBank/DDBJ whole genome shotgun (WGS) entry which is preliminary data.</text>
</comment>
<gene>
    <name evidence="3" type="ORF">GCM10010315_49620</name>
</gene>
<feature type="signal peptide" evidence="2">
    <location>
        <begin position="1"/>
        <end position="24"/>
    </location>
</feature>
<name>A0ABN3U1S2_9ACTN</name>
<sequence>MDPTATVVTAAAIAATAVVTVAIAATAAAATVADCVAESEGRGAATGRGREGGGRRRAGRRQPVQEAVQEADHTRPKSMWSRVTSRSRERMAQVEQASACAVNRRSAAVRRTVHSAGRG</sequence>
<dbReference type="EMBL" id="BAAASL010000021">
    <property type="protein sequence ID" value="GAA2723055.1"/>
    <property type="molecule type" value="Genomic_DNA"/>
</dbReference>
<evidence type="ECO:0000256" key="2">
    <source>
        <dbReference type="SAM" id="SignalP"/>
    </source>
</evidence>